<evidence type="ECO:0000313" key="2">
    <source>
        <dbReference type="Proteomes" id="UP000739538"/>
    </source>
</evidence>
<reference evidence="1" key="2">
    <citation type="journal article" date="2021" name="Microbiome">
        <title>Successional dynamics and alternative stable states in a saline activated sludge microbial community over 9 years.</title>
        <authorList>
            <person name="Wang Y."/>
            <person name="Ye J."/>
            <person name="Ju F."/>
            <person name="Liu L."/>
            <person name="Boyd J.A."/>
            <person name="Deng Y."/>
            <person name="Parks D.H."/>
            <person name="Jiang X."/>
            <person name="Yin X."/>
            <person name="Woodcroft B.J."/>
            <person name="Tyson G.W."/>
            <person name="Hugenholtz P."/>
            <person name="Polz M.F."/>
            <person name="Zhang T."/>
        </authorList>
    </citation>
    <scope>NUCLEOTIDE SEQUENCE</scope>
    <source>
        <strain evidence="1">HKST-UBA02</strain>
    </source>
</reference>
<reference evidence="1" key="1">
    <citation type="submission" date="2020-04" db="EMBL/GenBank/DDBJ databases">
        <authorList>
            <person name="Zhang T."/>
        </authorList>
    </citation>
    <scope>NUCLEOTIDE SEQUENCE</scope>
    <source>
        <strain evidence="1">HKST-UBA02</strain>
    </source>
</reference>
<dbReference type="SUPFAM" id="SSF82784">
    <property type="entry name" value="OsmC-like"/>
    <property type="match status" value="1"/>
</dbReference>
<dbReference type="PANTHER" id="PTHR39624:SF2">
    <property type="entry name" value="OSMC-LIKE PROTEIN"/>
    <property type="match status" value="1"/>
</dbReference>
<dbReference type="InterPro" id="IPR003718">
    <property type="entry name" value="OsmC/Ohr_fam"/>
</dbReference>
<dbReference type="AlphaFoldDB" id="A0A956NCE6"/>
<dbReference type="InterPro" id="IPR036102">
    <property type="entry name" value="OsmC/Ohrsf"/>
</dbReference>
<dbReference type="PANTHER" id="PTHR39624">
    <property type="entry name" value="PROTEIN INVOLVED IN RIMO-MEDIATED BETA-METHYLTHIOLATION OF RIBOSOMAL PROTEIN S12 YCAO"/>
    <property type="match status" value="1"/>
</dbReference>
<dbReference type="Pfam" id="PF02566">
    <property type="entry name" value="OsmC"/>
    <property type="match status" value="1"/>
</dbReference>
<sequence length="128" mass="13915">MEITFEGGKKVVAEHRGQRIVTDQPKGSGGDGSAPAPFDLFLASLGTCAGFYVLDFCQARDLPTDGIKLTQDITFDSTVRRITRIDQKIHLPAGFPEKYEAALVRSAALCAVKKHLENAPEIDVQVAR</sequence>
<gene>
    <name evidence="1" type="ORF">KDA27_12700</name>
</gene>
<comment type="caution">
    <text evidence="1">The sequence shown here is derived from an EMBL/GenBank/DDBJ whole genome shotgun (WGS) entry which is preliminary data.</text>
</comment>
<name>A0A956NCE6_UNCEI</name>
<evidence type="ECO:0000313" key="1">
    <source>
        <dbReference type="EMBL" id="MCA9756655.1"/>
    </source>
</evidence>
<organism evidence="1 2">
    <name type="scientific">Eiseniibacteriota bacterium</name>
    <dbReference type="NCBI Taxonomy" id="2212470"/>
    <lineage>
        <taxon>Bacteria</taxon>
        <taxon>Candidatus Eiseniibacteriota</taxon>
    </lineage>
</organism>
<protein>
    <submittedName>
        <fullName evidence="1">OsmC family protein</fullName>
    </submittedName>
</protein>
<dbReference type="Gene3D" id="3.30.300.20">
    <property type="match status" value="1"/>
</dbReference>
<proteinExistence type="predicted"/>
<dbReference type="InterPro" id="IPR015946">
    <property type="entry name" value="KH_dom-like_a/b"/>
</dbReference>
<accession>A0A956NCE6</accession>
<dbReference type="EMBL" id="JAGQHS010000061">
    <property type="protein sequence ID" value="MCA9756655.1"/>
    <property type="molecule type" value="Genomic_DNA"/>
</dbReference>
<dbReference type="Proteomes" id="UP000739538">
    <property type="component" value="Unassembled WGS sequence"/>
</dbReference>